<dbReference type="EnsemblMetazoa" id="XM_008216159">
    <property type="protein sequence ID" value="XP_008214381"/>
    <property type="gene ID" value="LOC103317650"/>
</dbReference>
<dbReference type="AlphaFoldDB" id="A0A7M7H8Z2"/>
<keyword evidence="2" id="KW-0732">Signal</keyword>
<evidence type="ECO:0000256" key="2">
    <source>
        <dbReference type="SAM" id="SignalP"/>
    </source>
</evidence>
<gene>
    <name evidence="3" type="primary">103317650</name>
</gene>
<dbReference type="KEGG" id="nvi:103317650"/>
<feature type="region of interest" description="Disordered" evidence="1">
    <location>
        <begin position="73"/>
        <end position="98"/>
    </location>
</feature>
<name>A0A7M7H8Z2_NASVI</name>
<feature type="signal peptide" evidence="2">
    <location>
        <begin position="1"/>
        <end position="18"/>
    </location>
</feature>
<evidence type="ECO:0000313" key="3">
    <source>
        <dbReference type="EnsemblMetazoa" id="XP_008214381"/>
    </source>
</evidence>
<keyword evidence="4" id="KW-1185">Reference proteome</keyword>
<protein>
    <submittedName>
        <fullName evidence="3">Uncharacterized protein</fullName>
    </submittedName>
</protein>
<evidence type="ECO:0000313" key="4">
    <source>
        <dbReference type="Proteomes" id="UP000002358"/>
    </source>
</evidence>
<proteinExistence type="predicted"/>
<sequence>MLTKFLVILLSALALARAAPATTYDQRQDGDLNVKVDLDNFIILVARPSSSMDVFGSLAELFADVKRASPSAQVMGLGGAQQSEPEGKTSPAARDELKLDKSKELADVTLDEQQPKEPEKPEEEMFLLVQEGDKAARSLEDVVRTLRNLKGKGALLERDVIGKDKSKVVKYKFIETADDPLSLKLIGDAVENCGPGRSRDRSGICQAHN</sequence>
<dbReference type="Proteomes" id="UP000002358">
    <property type="component" value="Chromosome 2"/>
</dbReference>
<dbReference type="InParanoid" id="A0A7M7H8Z2"/>
<reference evidence="3" key="1">
    <citation type="submission" date="2021-01" db="UniProtKB">
        <authorList>
            <consortium name="EnsemblMetazoa"/>
        </authorList>
    </citation>
    <scope>IDENTIFICATION</scope>
</reference>
<organism evidence="3 4">
    <name type="scientific">Nasonia vitripennis</name>
    <name type="common">Parasitic wasp</name>
    <dbReference type="NCBI Taxonomy" id="7425"/>
    <lineage>
        <taxon>Eukaryota</taxon>
        <taxon>Metazoa</taxon>
        <taxon>Ecdysozoa</taxon>
        <taxon>Arthropoda</taxon>
        <taxon>Hexapoda</taxon>
        <taxon>Insecta</taxon>
        <taxon>Pterygota</taxon>
        <taxon>Neoptera</taxon>
        <taxon>Endopterygota</taxon>
        <taxon>Hymenoptera</taxon>
        <taxon>Apocrita</taxon>
        <taxon>Proctotrupomorpha</taxon>
        <taxon>Chalcidoidea</taxon>
        <taxon>Pteromalidae</taxon>
        <taxon>Pteromalinae</taxon>
        <taxon>Nasonia</taxon>
    </lineage>
</organism>
<evidence type="ECO:0000256" key="1">
    <source>
        <dbReference type="SAM" id="MobiDB-lite"/>
    </source>
</evidence>
<feature type="chain" id="PRO_5029738633" evidence="2">
    <location>
        <begin position="19"/>
        <end position="209"/>
    </location>
</feature>
<dbReference type="OrthoDB" id="7686329at2759"/>
<accession>A0A7M7H8Z2</accession>